<evidence type="ECO:0000313" key="2">
    <source>
        <dbReference type="Proteomes" id="UP000828390"/>
    </source>
</evidence>
<proteinExistence type="predicted"/>
<organism evidence="1 2">
    <name type="scientific">Dreissena polymorpha</name>
    <name type="common">Zebra mussel</name>
    <name type="synonym">Mytilus polymorpha</name>
    <dbReference type="NCBI Taxonomy" id="45954"/>
    <lineage>
        <taxon>Eukaryota</taxon>
        <taxon>Metazoa</taxon>
        <taxon>Spiralia</taxon>
        <taxon>Lophotrochozoa</taxon>
        <taxon>Mollusca</taxon>
        <taxon>Bivalvia</taxon>
        <taxon>Autobranchia</taxon>
        <taxon>Heteroconchia</taxon>
        <taxon>Euheterodonta</taxon>
        <taxon>Imparidentia</taxon>
        <taxon>Neoheterodontei</taxon>
        <taxon>Myida</taxon>
        <taxon>Dreissenoidea</taxon>
        <taxon>Dreissenidae</taxon>
        <taxon>Dreissena</taxon>
    </lineage>
</organism>
<name>A0A9D3Y5D4_DREPO</name>
<reference evidence="1" key="2">
    <citation type="submission" date="2020-11" db="EMBL/GenBank/DDBJ databases">
        <authorList>
            <person name="McCartney M.A."/>
            <person name="Auch B."/>
            <person name="Kono T."/>
            <person name="Mallez S."/>
            <person name="Becker A."/>
            <person name="Gohl D.M."/>
            <person name="Silverstein K.A.T."/>
            <person name="Koren S."/>
            <person name="Bechman K.B."/>
            <person name="Herman A."/>
            <person name="Abrahante J.E."/>
            <person name="Garbe J."/>
        </authorList>
    </citation>
    <scope>NUCLEOTIDE SEQUENCE</scope>
    <source>
        <strain evidence="1">Duluth1</strain>
        <tissue evidence="1">Whole animal</tissue>
    </source>
</reference>
<dbReference type="AlphaFoldDB" id="A0A9D3Y5D4"/>
<accession>A0A9D3Y5D4</accession>
<protein>
    <submittedName>
        <fullName evidence="1">Uncharacterized protein</fullName>
    </submittedName>
</protein>
<sequence length="95" mass="10803">MCNSENKTQLIELLLTEGSKDKYAPTLQRRRIFFVSGEKCICLSSEDGVKTNAVQVHELYSSQEEADTRIMLHLKHAAEEYSNKTIIVRSPDTDV</sequence>
<gene>
    <name evidence="1" type="ORF">DPMN_080849</name>
</gene>
<reference evidence="1" key="1">
    <citation type="journal article" date="2019" name="bioRxiv">
        <title>The Genome of the Zebra Mussel, Dreissena polymorpha: A Resource for Invasive Species Research.</title>
        <authorList>
            <person name="McCartney M.A."/>
            <person name="Auch B."/>
            <person name="Kono T."/>
            <person name="Mallez S."/>
            <person name="Zhang Y."/>
            <person name="Obille A."/>
            <person name="Becker A."/>
            <person name="Abrahante J.E."/>
            <person name="Garbe J."/>
            <person name="Badalamenti J.P."/>
            <person name="Herman A."/>
            <person name="Mangelson H."/>
            <person name="Liachko I."/>
            <person name="Sullivan S."/>
            <person name="Sone E.D."/>
            <person name="Koren S."/>
            <person name="Silverstein K.A.T."/>
            <person name="Beckman K.B."/>
            <person name="Gohl D.M."/>
        </authorList>
    </citation>
    <scope>NUCLEOTIDE SEQUENCE</scope>
    <source>
        <strain evidence="1">Duluth1</strain>
        <tissue evidence="1">Whole animal</tissue>
    </source>
</reference>
<dbReference type="Proteomes" id="UP000828390">
    <property type="component" value="Unassembled WGS sequence"/>
</dbReference>
<comment type="caution">
    <text evidence="1">The sequence shown here is derived from an EMBL/GenBank/DDBJ whole genome shotgun (WGS) entry which is preliminary data.</text>
</comment>
<evidence type="ECO:0000313" key="1">
    <source>
        <dbReference type="EMBL" id="KAH3693417.1"/>
    </source>
</evidence>
<dbReference type="EMBL" id="JAIWYP010000016">
    <property type="protein sequence ID" value="KAH3693417.1"/>
    <property type="molecule type" value="Genomic_DNA"/>
</dbReference>
<keyword evidence="2" id="KW-1185">Reference proteome</keyword>